<accession>A0A913XRD3</accession>
<dbReference type="OMA" id="HWHGLWT"/>
<protein>
    <recommendedName>
        <fullName evidence="1">DUF3598 domain-containing protein</fullName>
    </recommendedName>
</protein>
<feature type="domain" description="DUF3598" evidence="1">
    <location>
        <begin position="11"/>
        <end position="162"/>
    </location>
</feature>
<dbReference type="Gene3D" id="2.40.128.20">
    <property type="match status" value="1"/>
</dbReference>
<dbReference type="EnsemblMetazoa" id="XM_021052846.2">
    <property type="protein sequence ID" value="XP_020908505.1"/>
    <property type="gene ID" value="LOC110246499"/>
</dbReference>
<dbReference type="Pfam" id="PF12204">
    <property type="entry name" value="DUF3598_N"/>
    <property type="match status" value="1"/>
</dbReference>
<proteinExistence type="predicted"/>
<dbReference type="InterPro" id="IPR022017">
    <property type="entry name" value="BFA1-like_DUF3598"/>
</dbReference>
<dbReference type="OrthoDB" id="5945039at2759"/>
<dbReference type="SUPFAM" id="SSF50814">
    <property type="entry name" value="Lipocalins"/>
    <property type="match status" value="1"/>
</dbReference>
<dbReference type="GeneID" id="110246499"/>
<reference evidence="2" key="1">
    <citation type="submission" date="2022-11" db="UniProtKB">
        <authorList>
            <consortium name="EnsemblMetazoa"/>
        </authorList>
    </citation>
    <scope>IDENTIFICATION</scope>
</reference>
<evidence type="ECO:0000313" key="2">
    <source>
        <dbReference type="EnsemblMetazoa" id="XP_020908505.1"/>
    </source>
</evidence>
<evidence type="ECO:0000313" key="3">
    <source>
        <dbReference type="Proteomes" id="UP000887567"/>
    </source>
</evidence>
<name>A0A913XRD3_EXADI</name>
<sequence>MDENKITPAQLWTNYTTYNCRKWLGFWTKWNPHTGEVLDSFDSIRHIQLIDDSRMKHQNTFIYKDGSSKNTGPMNGPWEYLKDRDCDEHGMIHPSSRKIGNDARAFFVQNGGGTWTIMRVKEKKIFFFELFFPDHFKRFSNGVQYDAEGNAARLTLIREDNRSRPSLYWSKEIDFRKDFDTKGEFYGTEITLSANLIQLTKTNCHWNREYWEKQHRSDANKSVVYLPDKVMTSFPARVHPSLSFHVKVFCHYTEGDQNEVREETIYFENGAFSHFKQGIYFPVDKKS</sequence>
<keyword evidence="3" id="KW-1185">Reference proteome</keyword>
<evidence type="ECO:0000259" key="1">
    <source>
        <dbReference type="Pfam" id="PF12204"/>
    </source>
</evidence>
<dbReference type="InterPro" id="IPR012674">
    <property type="entry name" value="Calycin"/>
</dbReference>
<dbReference type="KEGG" id="epa:110246499"/>
<dbReference type="Proteomes" id="UP000887567">
    <property type="component" value="Unplaced"/>
</dbReference>
<dbReference type="RefSeq" id="XP_020908505.1">
    <property type="nucleotide sequence ID" value="XM_021052846.2"/>
</dbReference>
<dbReference type="AlphaFoldDB" id="A0A913XRD3"/>
<organism evidence="2 3">
    <name type="scientific">Exaiptasia diaphana</name>
    <name type="common">Tropical sea anemone</name>
    <name type="synonym">Aiptasia pulchella</name>
    <dbReference type="NCBI Taxonomy" id="2652724"/>
    <lineage>
        <taxon>Eukaryota</taxon>
        <taxon>Metazoa</taxon>
        <taxon>Cnidaria</taxon>
        <taxon>Anthozoa</taxon>
        <taxon>Hexacorallia</taxon>
        <taxon>Actiniaria</taxon>
        <taxon>Aiptasiidae</taxon>
        <taxon>Exaiptasia</taxon>
    </lineage>
</organism>